<feature type="modified residue" description="2',4',5'-topaquinone" evidence="7">
    <location>
        <position position="482"/>
    </location>
</feature>
<dbReference type="AlphaFoldDB" id="V3ZM09"/>
<dbReference type="InterPro" id="IPR015800">
    <property type="entry name" value="Cu_amine_oxidase_N2"/>
</dbReference>
<dbReference type="OrthoDB" id="5379943at2759"/>
<dbReference type="STRING" id="225164.V3ZM09"/>
<feature type="active site" description="Schiff-base intermediate with substrate; via topaquinone" evidence="6">
    <location>
        <position position="482"/>
    </location>
</feature>
<dbReference type="Pfam" id="PF02727">
    <property type="entry name" value="Cu_amine_oxidN2"/>
    <property type="match status" value="1"/>
</dbReference>
<dbReference type="Pfam" id="PF02728">
    <property type="entry name" value="Cu_amine_oxidN3"/>
    <property type="match status" value="1"/>
</dbReference>
<dbReference type="Gene3D" id="2.70.98.20">
    <property type="entry name" value="Copper amine oxidase, catalytic domain"/>
    <property type="match status" value="1"/>
</dbReference>
<dbReference type="GO" id="GO:0005507">
    <property type="term" value="F:copper ion binding"/>
    <property type="evidence" value="ECO:0007669"/>
    <property type="project" value="InterPro"/>
</dbReference>
<dbReference type="GO" id="GO:0048038">
    <property type="term" value="F:quinone binding"/>
    <property type="evidence" value="ECO:0007669"/>
    <property type="project" value="InterPro"/>
</dbReference>
<dbReference type="HOGENOM" id="CLU_015739_1_0_1"/>
<feature type="domain" description="Copper amine oxidase catalytic" evidence="10">
    <location>
        <begin position="322"/>
        <end position="731"/>
    </location>
</feature>
<dbReference type="OMA" id="SSMWNMN"/>
<dbReference type="PANTHER" id="PTHR10638">
    <property type="entry name" value="COPPER AMINE OXIDASE"/>
    <property type="match status" value="1"/>
</dbReference>
<organism evidence="13 14">
    <name type="scientific">Lottia gigantea</name>
    <name type="common">Giant owl limpet</name>
    <dbReference type="NCBI Taxonomy" id="225164"/>
    <lineage>
        <taxon>Eukaryota</taxon>
        <taxon>Metazoa</taxon>
        <taxon>Spiralia</taxon>
        <taxon>Lophotrochozoa</taxon>
        <taxon>Mollusca</taxon>
        <taxon>Gastropoda</taxon>
        <taxon>Patellogastropoda</taxon>
        <taxon>Lottioidea</taxon>
        <taxon>Lottiidae</taxon>
        <taxon>Lottia</taxon>
    </lineage>
</organism>
<comment type="cofactor">
    <cofactor evidence="8">
        <name>Cu cation</name>
        <dbReference type="ChEBI" id="CHEBI:23378"/>
    </cofactor>
    <text evidence="8">Contains 1 topaquinone per subunit.</text>
</comment>
<dbReference type="InterPro" id="IPR015802">
    <property type="entry name" value="Cu_amine_oxidase_N3"/>
</dbReference>
<evidence type="ECO:0000313" key="14">
    <source>
        <dbReference type="Proteomes" id="UP000030746"/>
    </source>
</evidence>
<keyword evidence="2 8" id="KW-0479">Metal-binding</keyword>
<sequence>MKKLSVITLILALSVVANVGLIAFVIWLATHKDETIPTICGDEEPNPKLFKDATYQNIFEDLNSSEINEVLDYLYSQSELKLVKPDKANLTTNYIIGLELHVPNKSQALKFLDGNGREIPPAREAKAYLFLPQNDPPVVEEYIVAPIPRPTRYYHNPRRIKDIPYRVRQFSNTEMVVAVNLLRKEVATKVENMLKRSYGASFICKKNCLTFTASAVSSAFSKERKLWITSLYQLEFATLHPVGFQILINMDGINASNWKIEKLWYANKMFSSVEELVRKYENNEIPKALIRPPKASPGETSVPGSLNIRGKRFPDVPTSGPKQYEPQGHRYRVRNQHVDYLQWEFNFRMSYASGIQLYDIKFQNERIMYELSMQEIIVIYAGATPHGLYAQLSDSAFGIGNRAHGMMPGVDCPEHATFVDSVIYNEDNLTPKTYPNAICVFEHNTALPLRRHRSGSSRSGFFNSGLVDYVLILRTMFVMFNYDYIIDFVFHQNGAIDVKVHSTGFILSSLYYHEEGAYGFRVSESSIAPVHHHLFSFKADMDILGTKNRYMTLDTEVENRTRKWYENGEYHTQLTFKRNLKSTEQKAAYKYNFNTPKYHLIINNDKLNKYSEPRGYRILGKGFSKQILPENHGFERTITWSRYQMCVTKRKDSEDTSSSMYSMFDSGDPVVDFVSYINDNENIVDEDLVAWLSLGMHHIPHTEDVPNTATTGNEMSISFLPFNYFTEDPSMGSRDAVRVDSKIKSKGQKADVTIERYGTPHKFSCLAKQYDFQKIVNNASVLFQQP</sequence>
<dbReference type="KEGG" id="lgi:LOTGIDRAFT_120790"/>
<feature type="domain" description="Copper amine oxidase N3-terminal" evidence="12">
    <location>
        <begin position="171"/>
        <end position="265"/>
    </location>
</feature>
<dbReference type="RefSeq" id="XP_009056941.1">
    <property type="nucleotide sequence ID" value="XM_009058693.1"/>
</dbReference>
<dbReference type="Proteomes" id="UP000030746">
    <property type="component" value="Unassembled WGS sequence"/>
</dbReference>
<feature type="active site" description="Proton acceptor" evidence="6">
    <location>
        <position position="394"/>
    </location>
</feature>
<name>V3ZM09_LOTGI</name>
<dbReference type="SUPFAM" id="SSF54416">
    <property type="entry name" value="Amine oxidase N-terminal region"/>
    <property type="match status" value="2"/>
</dbReference>
<dbReference type="PRINTS" id="PR00766">
    <property type="entry name" value="CUDAOXIDASE"/>
</dbReference>
<keyword evidence="9" id="KW-0472">Membrane</keyword>
<evidence type="ECO:0000259" key="10">
    <source>
        <dbReference type="Pfam" id="PF01179"/>
    </source>
</evidence>
<dbReference type="SUPFAM" id="SSF49998">
    <property type="entry name" value="Amine oxidase catalytic domain"/>
    <property type="match status" value="1"/>
</dbReference>
<protein>
    <recommendedName>
        <fullName evidence="8">Amine oxidase</fullName>
        <ecNumber evidence="8">1.4.3.-</ecNumber>
    </recommendedName>
</protein>
<keyword evidence="5 8" id="KW-0186">Copper</keyword>
<dbReference type="GO" id="GO:0005886">
    <property type="term" value="C:plasma membrane"/>
    <property type="evidence" value="ECO:0007669"/>
    <property type="project" value="TreeGrafter"/>
</dbReference>
<dbReference type="GO" id="GO:0008131">
    <property type="term" value="F:primary methylamine oxidase activity"/>
    <property type="evidence" value="ECO:0007669"/>
    <property type="project" value="InterPro"/>
</dbReference>
<evidence type="ECO:0000256" key="2">
    <source>
        <dbReference type="ARBA" id="ARBA00022723"/>
    </source>
</evidence>
<dbReference type="GO" id="GO:0009308">
    <property type="term" value="P:amine metabolic process"/>
    <property type="evidence" value="ECO:0007669"/>
    <property type="project" value="UniProtKB-UniRule"/>
</dbReference>
<evidence type="ECO:0000313" key="13">
    <source>
        <dbReference type="EMBL" id="ESO92383.1"/>
    </source>
</evidence>
<keyword evidence="14" id="KW-1185">Reference proteome</keyword>
<evidence type="ECO:0000256" key="7">
    <source>
        <dbReference type="PIRSR" id="PIRSR600269-51"/>
    </source>
</evidence>
<dbReference type="Gene3D" id="3.10.450.40">
    <property type="match status" value="2"/>
</dbReference>
<keyword evidence="3 6" id="KW-0801">TPQ</keyword>
<keyword evidence="4 8" id="KW-0560">Oxidoreductase</keyword>
<evidence type="ECO:0000259" key="12">
    <source>
        <dbReference type="Pfam" id="PF02728"/>
    </source>
</evidence>
<evidence type="ECO:0000256" key="5">
    <source>
        <dbReference type="ARBA" id="ARBA00023008"/>
    </source>
</evidence>
<dbReference type="EC" id="1.4.3.-" evidence="8"/>
<proteinExistence type="inferred from homology"/>
<keyword evidence="9" id="KW-0812">Transmembrane</keyword>
<accession>V3ZM09</accession>
<evidence type="ECO:0000256" key="8">
    <source>
        <dbReference type="RuleBase" id="RU000672"/>
    </source>
</evidence>
<evidence type="ECO:0000256" key="9">
    <source>
        <dbReference type="SAM" id="Phobius"/>
    </source>
</evidence>
<evidence type="ECO:0000256" key="4">
    <source>
        <dbReference type="ARBA" id="ARBA00023002"/>
    </source>
</evidence>
<dbReference type="Pfam" id="PF01179">
    <property type="entry name" value="Cu_amine_oxid"/>
    <property type="match status" value="1"/>
</dbReference>
<feature type="transmembrane region" description="Helical" evidence="9">
    <location>
        <begin position="7"/>
        <end position="29"/>
    </location>
</feature>
<evidence type="ECO:0000259" key="11">
    <source>
        <dbReference type="Pfam" id="PF02727"/>
    </source>
</evidence>
<dbReference type="InterPro" id="IPR036460">
    <property type="entry name" value="Cu_amine_oxidase_C_sf"/>
</dbReference>
<evidence type="ECO:0000256" key="1">
    <source>
        <dbReference type="ARBA" id="ARBA00007983"/>
    </source>
</evidence>
<comment type="PTM">
    <text evidence="7 8">Topaquinone (TPQ) is generated by copper-dependent autoxidation of a specific tyrosyl residue.</text>
</comment>
<comment type="similarity">
    <text evidence="1 8">Belongs to the copper/topaquinone oxidase family.</text>
</comment>
<evidence type="ECO:0000256" key="6">
    <source>
        <dbReference type="PIRSR" id="PIRSR600269-50"/>
    </source>
</evidence>
<keyword evidence="9" id="KW-1133">Transmembrane helix</keyword>
<reference evidence="13 14" key="1">
    <citation type="journal article" date="2013" name="Nature">
        <title>Insights into bilaterian evolution from three spiralian genomes.</title>
        <authorList>
            <person name="Simakov O."/>
            <person name="Marletaz F."/>
            <person name="Cho S.J."/>
            <person name="Edsinger-Gonzales E."/>
            <person name="Havlak P."/>
            <person name="Hellsten U."/>
            <person name="Kuo D.H."/>
            <person name="Larsson T."/>
            <person name="Lv J."/>
            <person name="Arendt D."/>
            <person name="Savage R."/>
            <person name="Osoegawa K."/>
            <person name="de Jong P."/>
            <person name="Grimwood J."/>
            <person name="Chapman J.A."/>
            <person name="Shapiro H."/>
            <person name="Aerts A."/>
            <person name="Otillar R.P."/>
            <person name="Terry A.Y."/>
            <person name="Boore J.L."/>
            <person name="Grigoriev I.V."/>
            <person name="Lindberg D.R."/>
            <person name="Seaver E.C."/>
            <person name="Weisblat D.A."/>
            <person name="Putnam N.H."/>
            <person name="Rokhsar D.S."/>
        </authorList>
    </citation>
    <scope>NUCLEOTIDE SEQUENCE [LARGE SCALE GENOMIC DNA]</scope>
</reference>
<gene>
    <name evidence="13" type="ORF">LOTGIDRAFT_120790</name>
</gene>
<dbReference type="EMBL" id="KB202094">
    <property type="protein sequence ID" value="ESO92383.1"/>
    <property type="molecule type" value="Genomic_DNA"/>
</dbReference>
<dbReference type="PANTHER" id="PTHR10638:SF20">
    <property type="entry name" value="AMINE OXIDASE"/>
    <property type="match status" value="1"/>
</dbReference>
<dbReference type="GeneID" id="20231898"/>
<feature type="domain" description="Copper amine oxidase N2-terminal" evidence="11">
    <location>
        <begin position="67"/>
        <end position="151"/>
    </location>
</feature>
<dbReference type="InterPro" id="IPR016182">
    <property type="entry name" value="Cu_amine_oxidase_N-reg"/>
</dbReference>
<evidence type="ECO:0000256" key="3">
    <source>
        <dbReference type="ARBA" id="ARBA00022772"/>
    </source>
</evidence>
<dbReference type="FunFam" id="2.70.98.20:FF:000002">
    <property type="entry name" value="Amine oxidase"/>
    <property type="match status" value="1"/>
</dbReference>
<dbReference type="CTD" id="20231898"/>
<dbReference type="InterPro" id="IPR015798">
    <property type="entry name" value="Cu_amine_oxidase_C"/>
</dbReference>
<dbReference type="InterPro" id="IPR000269">
    <property type="entry name" value="Cu_amine_oxidase"/>
</dbReference>